<keyword evidence="3" id="KW-1185">Reference proteome</keyword>
<dbReference type="Gene3D" id="3.40.50.1820">
    <property type="entry name" value="alpha/beta hydrolase"/>
    <property type="match status" value="1"/>
</dbReference>
<gene>
    <name evidence="2" type="ORF">SUNI508_00610</name>
</gene>
<reference evidence="2 3" key="1">
    <citation type="journal article" date="2024" name="J. Plant Pathol.">
        <title>Sequence and assembly of the genome of Seiridium unicorne, isolate CBS 538.82, causal agent of cypress canker disease.</title>
        <authorList>
            <person name="Scali E."/>
            <person name="Rocca G.D."/>
            <person name="Danti R."/>
            <person name="Garbelotto M."/>
            <person name="Barberini S."/>
            <person name="Baroncelli R."/>
            <person name="Emiliani G."/>
        </authorList>
    </citation>
    <scope>NUCLEOTIDE SEQUENCE [LARGE SCALE GENOMIC DNA]</scope>
    <source>
        <strain evidence="2 3">BM-138-508</strain>
    </source>
</reference>
<accession>A0ABR2V770</accession>
<dbReference type="PANTHER" id="PTHR37017">
    <property type="entry name" value="AB HYDROLASE-1 DOMAIN-CONTAINING PROTEIN-RELATED"/>
    <property type="match status" value="1"/>
</dbReference>
<dbReference type="InterPro" id="IPR029058">
    <property type="entry name" value="AB_hydrolase_fold"/>
</dbReference>
<dbReference type="SUPFAM" id="SSF53474">
    <property type="entry name" value="alpha/beta-Hydrolases"/>
    <property type="match status" value="1"/>
</dbReference>
<dbReference type="GO" id="GO:0016787">
    <property type="term" value="F:hydrolase activity"/>
    <property type="evidence" value="ECO:0007669"/>
    <property type="project" value="UniProtKB-KW"/>
</dbReference>
<dbReference type="EMBL" id="JARVKF010000112">
    <property type="protein sequence ID" value="KAK9422747.1"/>
    <property type="molecule type" value="Genomic_DNA"/>
</dbReference>
<organism evidence="2 3">
    <name type="scientific">Seiridium unicorne</name>
    <dbReference type="NCBI Taxonomy" id="138068"/>
    <lineage>
        <taxon>Eukaryota</taxon>
        <taxon>Fungi</taxon>
        <taxon>Dikarya</taxon>
        <taxon>Ascomycota</taxon>
        <taxon>Pezizomycotina</taxon>
        <taxon>Sordariomycetes</taxon>
        <taxon>Xylariomycetidae</taxon>
        <taxon>Amphisphaeriales</taxon>
        <taxon>Sporocadaceae</taxon>
        <taxon>Seiridium</taxon>
    </lineage>
</organism>
<evidence type="ECO:0000313" key="2">
    <source>
        <dbReference type="EMBL" id="KAK9422747.1"/>
    </source>
</evidence>
<sequence>MATEKPVLVLVHGAFHPPHFYRKLIELLRQEGYVVLAPPMLTTGLDDSVVGKTYVDDVKRVHEYLLPYLDAGREAVLVCHSQGGIAGSAATEGQTTEDRKARGLKGGIKAIVYLAAFALPERGLSLMNSIGGHPPPFYAADGPLYKVNENAAYSFYNDLPDIQRKRLLEDLVYQSKASTDARAHFVAADVTAQKTYIVCTEDRAAPPAAQRAWAQMTNCSIVEVKSDHSPFLQDDKNRQVVDVILKIAEN</sequence>
<protein>
    <submittedName>
        <fullName evidence="2">AB hydrolase-1 domain-containing protein</fullName>
    </submittedName>
</protein>
<evidence type="ECO:0000313" key="3">
    <source>
        <dbReference type="Proteomes" id="UP001408356"/>
    </source>
</evidence>
<dbReference type="Proteomes" id="UP001408356">
    <property type="component" value="Unassembled WGS sequence"/>
</dbReference>
<feature type="domain" description="AB hydrolase-1" evidence="1">
    <location>
        <begin position="8"/>
        <end position="235"/>
    </location>
</feature>
<comment type="caution">
    <text evidence="2">The sequence shown here is derived from an EMBL/GenBank/DDBJ whole genome shotgun (WGS) entry which is preliminary data.</text>
</comment>
<dbReference type="Pfam" id="PF12697">
    <property type="entry name" value="Abhydrolase_6"/>
    <property type="match status" value="1"/>
</dbReference>
<name>A0ABR2V770_9PEZI</name>
<dbReference type="PANTHER" id="PTHR37017:SF8">
    <property type="entry name" value="AB HYDROLASE-1 DOMAIN-CONTAINING PROTEIN"/>
    <property type="match status" value="1"/>
</dbReference>
<dbReference type="InterPro" id="IPR000073">
    <property type="entry name" value="AB_hydrolase_1"/>
</dbReference>
<proteinExistence type="predicted"/>
<evidence type="ECO:0000259" key="1">
    <source>
        <dbReference type="Pfam" id="PF12697"/>
    </source>
</evidence>
<keyword evidence="2" id="KW-0378">Hydrolase</keyword>
<dbReference type="InterPro" id="IPR052897">
    <property type="entry name" value="Sec-Metab_Biosynth_Hydrolase"/>
</dbReference>